<dbReference type="OrthoDB" id="3784946at2"/>
<dbReference type="EMBL" id="BKBA01000003">
    <property type="protein sequence ID" value="GEQ12677.1"/>
    <property type="molecule type" value="Genomic_DNA"/>
</dbReference>
<evidence type="ECO:0000313" key="2">
    <source>
        <dbReference type="EMBL" id="GEQ12677.1"/>
    </source>
</evidence>
<dbReference type="InterPro" id="IPR022121">
    <property type="entry name" value="Peptidase_M73_camelysin"/>
</dbReference>
<dbReference type="RefSeq" id="WP_147062169.1">
    <property type="nucleotide sequence ID" value="NZ_BAABDN010000001.1"/>
</dbReference>
<evidence type="ECO:0008006" key="4">
    <source>
        <dbReference type="Google" id="ProtNLM"/>
    </source>
</evidence>
<dbReference type="AlphaFoldDB" id="A0A512SXK3"/>
<dbReference type="Pfam" id="PF12389">
    <property type="entry name" value="Peptidase_M73"/>
    <property type="match status" value="1"/>
</dbReference>
<feature type="signal peptide" evidence="1">
    <location>
        <begin position="1"/>
        <end position="22"/>
    </location>
</feature>
<sequence length="177" mass="17977">MSIAAKKVLVPLTVLLAAGALAVGSGATFSSESNNTISTVTSGTLLQSNSKNGAQIFGLDNLKPGDTVNGSVTITNTGSLPATFSLTEVASSNTFSGANLKLAIKNTTTNTTVFDGTFGALVDGDKTDLGTVAPAAANTYVFTVTLDQNATNTEQDKTASATYKWSSVQQAATVTNQ</sequence>
<accession>A0A512SXK3</accession>
<feature type="chain" id="PRO_5039101233" description="Camelysin-like metallo-endopeptidase" evidence="1">
    <location>
        <begin position="23"/>
        <end position="177"/>
    </location>
</feature>
<reference evidence="2 3" key="1">
    <citation type="submission" date="2019-07" db="EMBL/GenBank/DDBJ databases">
        <title>Whole genome shotgun sequence of Knoellia locipacati NBRC 109775.</title>
        <authorList>
            <person name="Hosoyama A."/>
            <person name="Uohara A."/>
            <person name="Ohji S."/>
            <person name="Ichikawa N."/>
        </authorList>
    </citation>
    <scope>NUCLEOTIDE SEQUENCE [LARGE SCALE GENOMIC DNA]</scope>
    <source>
        <strain evidence="2 3">NBRC 109775</strain>
    </source>
</reference>
<evidence type="ECO:0000313" key="3">
    <source>
        <dbReference type="Proteomes" id="UP000321793"/>
    </source>
</evidence>
<dbReference type="Proteomes" id="UP000321793">
    <property type="component" value="Unassembled WGS sequence"/>
</dbReference>
<name>A0A512SXK3_9MICO</name>
<keyword evidence="1" id="KW-0732">Signal</keyword>
<protein>
    <recommendedName>
        <fullName evidence="4">Camelysin-like metallo-endopeptidase</fullName>
    </recommendedName>
</protein>
<evidence type="ECO:0000256" key="1">
    <source>
        <dbReference type="SAM" id="SignalP"/>
    </source>
</evidence>
<keyword evidence="3" id="KW-1185">Reference proteome</keyword>
<proteinExistence type="predicted"/>
<comment type="caution">
    <text evidence="2">The sequence shown here is derived from an EMBL/GenBank/DDBJ whole genome shotgun (WGS) entry which is preliminary data.</text>
</comment>
<organism evidence="2 3">
    <name type="scientific">Knoellia locipacati</name>
    <dbReference type="NCBI Taxonomy" id="882824"/>
    <lineage>
        <taxon>Bacteria</taxon>
        <taxon>Bacillati</taxon>
        <taxon>Actinomycetota</taxon>
        <taxon>Actinomycetes</taxon>
        <taxon>Micrococcales</taxon>
        <taxon>Intrasporangiaceae</taxon>
        <taxon>Knoellia</taxon>
    </lineage>
</organism>
<gene>
    <name evidence="2" type="ORF">KLO01_07240</name>
</gene>